<name>R7TTL1_CAPTE</name>
<dbReference type="EnsemblMetazoa" id="CapteT192391">
    <property type="protein sequence ID" value="CapteP192391"/>
    <property type="gene ID" value="CapteG192391"/>
</dbReference>
<feature type="domain" description="F5/8 type C" evidence="8">
    <location>
        <begin position="26"/>
        <end position="170"/>
    </location>
</feature>
<dbReference type="GO" id="GO:0007155">
    <property type="term" value="P:cell adhesion"/>
    <property type="evidence" value="ECO:0007669"/>
    <property type="project" value="UniProtKB-KW"/>
</dbReference>
<dbReference type="InterPro" id="IPR050633">
    <property type="entry name" value="Neuropilin_MCO_CoagFactor"/>
</dbReference>
<dbReference type="PROSITE" id="PS50022">
    <property type="entry name" value="FA58C_3"/>
    <property type="match status" value="1"/>
</dbReference>
<dbReference type="EMBL" id="KB308622">
    <property type="protein sequence ID" value="ELT97253.1"/>
    <property type="molecule type" value="Genomic_DNA"/>
</dbReference>
<dbReference type="STRING" id="283909.R7TTL1"/>
<keyword evidence="11" id="KW-1185">Reference proteome</keyword>
<protein>
    <recommendedName>
        <fullName evidence="8">F5/8 type C domain-containing protein</fullName>
    </recommendedName>
</protein>
<keyword evidence="5" id="KW-0472">Membrane</keyword>
<dbReference type="GO" id="GO:0005886">
    <property type="term" value="C:plasma membrane"/>
    <property type="evidence" value="ECO:0007669"/>
    <property type="project" value="TreeGrafter"/>
</dbReference>
<dbReference type="PANTHER" id="PTHR46806:SF5">
    <property type="entry name" value="F5_8 TYPE C DOMAIN-CONTAINING PROTEIN"/>
    <property type="match status" value="1"/>
</dbReference>
<dbReference type="GO" id="GO:0012505">
    <property type="term" value="C:endomembrane system"/>
    <property type="evidence" value="ECO:0007669"/>
    <property type="project" value="UniProtKB-SubCell"/>
</dbReference>
<evidence type="ECO:0000256" key="4">
    <source>
        <dbReference type="ARBA" id="ARBA00022889"/>
    </source>
</evidence>
<keyword evidence="7" id="KW-0732">Signal</keyword>
<dbReference type="EMBL" id="AMQN01010994">
    <property type="status" value="NOT_ANNOTATED_CDS"/>
    <property type="molecule type" value="Genomic_DNA"/>
</dbReference>
<sequence>MMTLVLSGLTLLVGLDISTASYSVDCLNLSPLIENGVKDIKLTASNSYQTYFPSESRMSGFSWCTEEVGPWMQIDLGYSMSIIAIDTMGYEEEEIFVKTYKLQSSEDGKTWMWYKNEENPDVCMKIFEGNIDEINVVRNYFDPPIQARFMKFYPLEFKTFICVRWELYTCQIHVAPSVVSSGETFAAEDALPSVYSIPESHRRAIPQDIMDGNSSTCIGIPMVGQPPQELSIRLDGNGILTTFSLHGNGIQCDEGHVVAMSRLTSNCCGESKLCTLAEGADECQVTCTAQFSSREFSVLLYLTADIGGSHLCEVRF</sequence>
<dbReference type="GO" id="GO:0005576">
    <property type="term" value="C:extracellular region"/>
    <property type="evidence" value="ECO:0007669"/>
    <property type="project" value="UniProtKB-SubCell"/>
</dbReference>
<keyword evidence="4" id="KW-0130">Cell adhesion</keyword>
<evidence type="ECO:0000313" key="9">
    <source>
        <dbReference type="EMBL" id="ELT97253.1"/>
    </source>
</evidence>
<evidence type="ECO:0000256" key="3">
    <source>
        <dbReference type="ARBA" id="ARBA00022525"/>
    </source>
</evidence>
<reference evidence="11" key="1">
    <citation type="submission" date="2012-12" db="EMBL/GenBank/DDBJ databases">
        <authorList>
            <person name="Hellsten U."/>
            <person name="Grimwood J."/>
            <person name="Chapman J.A."/>
            <person name="Shapiro H."/>
            <person name="Aerts A."/>
            <person name="Otillar R.P."/>
            <person name="Terry A.Y."/>
            <person name="Boore J.L."/>
            <person name="Simakov O."/>
            <person name="Marletaz F."/>
            <person name="Cho S.-J."/>
            <person name="Edsinger-Gonzales E."/>
            <person name="Havlak P."/>
            <person name="Kuo D.-H."/>
            <person name="Larsson T."/>
            <person name="Lv J."/>
            <person name="Arendt D."/>
            <person name="Savage R."/>
            <person name="Osoegawa K."/>
            <person name="de Jong P."/>
            <person name="Lindberg D.R."/>
            <person name="Seaver E.C."/>
            <person name="Weisblat D.A."/>
            <person name="Putnam N.H."/>
            <person name="Grigoriev I.V."/>
            <person name="Rokhsar D.S."/>
        </authorList>
    </citation>
    <scope>NUCLEOTIDE SEQUENCE</scope>
    <source>
        <strain evidence="11">I ESC-2004</strain>
    </source>
</reference>
<keyword evidence="3" id="KW-0964">Secreted</keyword>
<organism evidence="9">
    <name type="scientific">Capitella teleta</name>
    <name type="common">Polychaete worm</name>
    <dbReference type="NCBI Taxonomy" id="283909"/>
    <lineage>
        <taxon>Eukaryota</taxon>
        <taxon>Metazoa</taxon>
        <taxon>Spiralia</taxon>
        <taxon>Lophotrochozoa</taxon>
        <taxon>Annelida</taxon>
        <taxon>Polychaeta</taxon>
        <taxon>Sedentaria</taxon>
        <taxon>Scolecida</taxon>
        <taxon>Capitellidae</taxon>
        <taxon>Capitella</taxon>
    </lineage>
</organism>
<evidence type="ECO:0000313" key="11">
    <source>
        <dbReference type="Proteomes" id="UP000014760"/>
    </source>
</evidence>
<proteinExistence type="predicted"/>
<gene>
    <name evidence="9" type="ORF">CAPTEDRAFT_192391</name>
</gene>
<dbReference type="Gene3D" id="2.60.120.260">
    <property type="entry name" value="Galactose-binding domain-like"/>
    <property type="match status" value="1"/>
</dbReference>
<dbReference type="HOGENOM" id="CLU_071135_0_0_1"/>
<reference evidence="10" key="3">
    <citation type="submission" date="2015-06" db="UniProtKB">
        <authorList>
            <consortium name="EnsemblMetazoa"/>
        </authorList>
    </citation>
    <scope>IDENTIFICATION</scope>
</reference>
<dbReference type="GO" id="GO:0038023">
    <property type="term" value="F:signaling receptor activity"/>
    <property type="evidence" value="ECO:0007669"/>
    <property type="project" value="TreeGrafter"/>
</dbReference>
<evidence type="ECO:0000256" key="6">
    <source>
        <dbReference type="ARBA" id="ARBA00023157"/>
    </source>
</evidence>
<reference evidence="9 11" key="2">
    <citation type="journal article" date="2013" name="Nature">
        <title>Insights into bilaterian evolution from three spiralian genomes.</title>
        <authorList>
            <person name="Simakov O."/>
            <person name="Marletaz F."/>
            <person name="Cho S.J."/>
            <person name="Edsinger-Gonzales E."/>
            <person name="Havlak P."/>
            <person name="Hellsten U."/>
            <person name="Kuo D.H."/>
            <person name="Larsson T."/>
            <person name="Lv J."/>
            <person name="Arendt D."/>
            <person name="Savage R."/>
            <person name="Osoegawa K."/>
            <person name="de Jong P."/>
            <person name="Grimwood J."/>
            <person name="Chapman J.A."/>
            <person name="Shapiro H."/>
            <person name="Aerts A."/>
            <person name="Otillar R.P."/>
            <person name="Terry A.Y."/>
            <person name="Boore J.L."/>
            <person name="Grigoriev I.V."/>
            <person name="Lindberg D.R."/>
            <person name="Seaver E.C."/>
            <person name="Weisblat D.A."/>
            <person name="Putnam N.H."/>
            <person name="Rokhsar D.S."/>
        </authorList>
    </citation>
    <scope>NUCLEOTIDE SEQUENCE</scope>
    <source>
        <strain evidence="9 11">I ESC-2004</strain>
    </source>
</reference>
<evidence type="ECO:0000256" key="7">
    <source>
        <dbReference type="SAM" id="SignalP"/>
    </source>
</evidence>
<dbReference type="InterPro" id="IPR000421">
    <property type="entry name" value="FA58C"/>
</dbReference>
<feature type="chain" id="PRO_5008787342" description="F5/8 type C domain-containing protein" evidence="7">
    <location>
        <begin position="21"/>
        <end position="316"/>
    </location>
</feature>
<dbReference type="SUPFAM" id="SSF49785">
    <property type="entry name" value="Galactose-binding domain-like"/>
    <property type="match status" value="1"/>
</dbReference>
<evidence type="ECO:0000256" key="1">
    <source>
        <dbReference type="ARBA" id="ARBA00004184"/>
    </source>
</evidence>
<evidence type="ECO:0000256" key="5">
    <source>
        <dbReference type="ARBA" id="ARBA00023136"/>
    </source>
</evidence>
<evidence type="ECO:0000313" key="10">
    <source>
        <dbReference type="EnsemblMetazoa" id="CapteP192391"/>
    </source>
</evidence>
<dbReference type="OrthoDB" id="2121828at2759"/>
<dbReference type="AlphaFoldDB" id="R7TTL1"/>
<keyword evidence="6" id="KW-1015">Disulfide bond</keyword>
<feature type="signal peptide" evidence="7">
    <location>
        <begin position="1"/>
        <end position="20"/>
    </location>
</feature>
<dbReference type="Pfam" id="PF00754">
    <property type="entry name" value="F5_F8_type_C"/>
    <property type="match status" value="1"/>
</dbReference>
<dbReference type="SMART" id="SM00231">
    <property type="entry name" value="FA58C"/>
    <property type="match status" value="1"/>
</dbReference>
<accession>R7TTL1</accession>
<dbReference type="Proteomes" id="UP000014760">
    <property type="component" value="Unassembled WGS sequence"/>
</dbReference>
<comment type="subcellular location">
    <subcellularLocation>
        <location evidence="1">Endomembrane system</location>
        <topology evidence="1">Peripheral membrane protein</topology>
    </subcellularLocation>
    <subcellularLocation>
        <location evidence="2">Secreted</location>
    </subcellularLocation>
</comment>
<dbReference type="CDD" id="cd00057">
    <property type="entry name" value="FA58C"/>
    <property type="match status" value="1"/>
</dbReference>
<dbReference type="InterPro" id="IPR008979">
    <property type="entry name" value="Galactose-bd-like_sf"/>
</dbReference>
<evidence type="ECO:0000256" key="2">
    <source>
        <dbReference type="ARBA" id="ARBA00004613"/>
    </source>
</evidence>
<dbReference type="PANTHER" id="PTHR46806">
    <property type="entry name" value="F5/8 TYPE C DOMAIN-CONTAINING PROTEIN"/>
    <property type="match status" value="1"/>
</dbReference>
<evidence type="ECO:0000259" key="8">
    <source>
        <dbReference type="PROSITE" id="PS50022"/>
    </source>
</evidence>